<dbReference type="Proteomes" id="UP000481861">
    <property type="component" value="Unassembled WGS sequence"/>
</dbReference>
<evidence type="ECO:0000256" key="1">
    <source>
        <dbReference type="SAM" id="MobiDB-lite"/>
    </source>
</evidence>
<gene>
    <name evidence="2" type="ORF">BDV95DRAFT_627863</name>
</gene>
<sequence>MDSTIHSLTPDLQLFPVILVQPFPLMKLPLNIRNRIYSLLLTVPAMICMSVDGTKFNMSMFRFTNIALLRVSKKVYFETKAIMYSTNIFDIVPPSTELSPSTDYRVCLFPRGCQGLVQKLTIRVRSLYMLQYLMNGAYAHIKNAYRGLQKLTLILELETTTRGFGKLWAKNEGEASDVYVHRLHAKMSAELYGYRGTPKTIPTWITLRVLFDGERYDEVSEPANGAQIGNQASDNDPDEDEAEDARRADLKKGVFQAFEMFKKGAR</sequence>
<organism evidence="2 3">
    <name type="scientific">Massariosphaeria phaeospora</name>
    <dbReference type="NCBI Taxonomy" id="100035"/>
    <lineage>
        <taxon>Eukaryota</taxon>
        <taxon>Fungi</taxon>
        <taxon>Dikarya</taxon>
        <taxon>Ascomycota</taxon>
        <taxon>Pezizomycotina</taxon>
        <taxon>Dothideomycetes</taxon>
        <taxon>Pleosporomycetidae</taxon>
        <taxon>Pleosporales</taxon>
        <taxon>Pleosporales incertae sedis</taxon>
        <taxon>Massariosphaeria</taxon>
    </lineage>
</organism>
<evidence type="ECO:0000313" key="2">
    <source>
        <dbReference type="EMBL" id="KAF2873088.1"/>
    </source>
</evidence>
<proteinExistence type="predicted"/>
<protein>
    <submittedName>
        <fullName evidence="2">Uncharacterized protein</fullName>
    </submittedName>
</protein>
<reference evidence="2 3" key="1">
    <citation type="submission" date="2020-01" db="EMBL/GenBank/DDBJ databases">
        <authorList>
            <consortium name="DOE Joint Genome Institute"/>
            <person name="Haridas S."/>
            <person name="Albert R."/>
            <person name="Binder M."/>
            <person name="Bloem J."/>
            <person name="Labutti K."/>
            <person name="Salamov A."/>
            <person name="Andreopoulos B."/>
            <person name="Baker S.E."/>
            <person name="Barry K."/>
            <person name="Bills G."/>
            <person name="Bluhm B.H."/>
            <person name="Cannon C."/>
            <person name="Castanera R."/>
            <person name="Culley D.E."/>
            <person name="Daum C."/>
            <person name="Ezra D."/>
            <person name="Gonzalez J.B."/>
            <person name="Henrissat B."/>
            <person name="Kuo A."/>
            <person name="Liang C."/>
            <person name="Lipzen A."/>
            <person name="Lutzoni F."/>
            <person name="Magnuson J."/>
            <person name="Mondo S."/>
            <person name="Nolan M."/>
            <person name="Ohm R."/>
            <person name="Pangilinan J."/>
            <person name="Park H.-J.H."/>
            <person name="Ramirez L."/>
            <person name="Alfaro M."/>
            <person name="Sun H."/>
            <person name="Tritt A."/>
            <person name="Yoshinaga Y."/>
            <person name="Zwiers L.-H.L."/>
            <person name="Turgeon B.G."/>
            <person name="Goodwin S.B."/>
            <person name="Spatafora J.W."/>
            <person name="Crous P.W."/>
            <person name="Grigoriev I.V."/>
        </authorList>
    </citation>
    <scope>NUCLEOTIDE SEQUENCE [LARGE SCALE GENOMIC DNA]</scope>
    <source>
        <strain evidence="2 3">CBS 611.86</strain>
    </source>
</reference>
<dbReference type="AlphaFoldDB" id="A0A7C8I867"/>
<comment type="caution">
    <text evidence="2">The sequence shown here is derived from an EMBL/GenBank/DDBJ whole genome shotgun (WGS) entry which is preliminary data.</text>
</comment>
<dbReference type="EMBL" id="JAADJZ010000008">
    <property type="protein sequence ID" value="KAF2873088.1"/>
    <property type="molecule type" value="Genomic_DNA"/>
</dbReference>
<dbReference type="OrthoDB" id="2951834at2759"/>
<name>A0A7C8I867_9PLEO</name>
<evidence type="ECO:0000313" key="3">
    <source>
        <dbReference type="Proteomes" id="UP000481861"/>
    </source>
</evidence>
<feature type="region of interest" description="Disordered" evidence="1">
    <location>
        <begin position="220"/>
        <end position="246"/>
    </location>
</feature>
<keyword evidence="3" id="KW-1185">Reference proteome</keyword>
<accession>A0A7C8I867</accession>